<keyword evidence="7" id="KW-1185">Reference proteome</keyword>
<dbReference type="EMBL" id="FOGF01000009">
    <property type="protein sequence ID" value="SEQ88028.1"/>
    <property type="molecule type" value="Genomic_DNA"/>
</dbReference>
<proteinExistence type="inferred from homology"/>
<evidence type="ECO:0000256" key="1">
    <source>
        <dbReference type="ARBA" id="ARBA00005395"/>
    </source>
</evidence>
<reference evidence="6 7" key="1">
    <citation type="submission" date="2016-10" db="EMBL/GenBank/DDBJ databases">
        <authorList>
            <person name="de Groot N.N."/>
        </authorList>
    </citation>
    <scope>NUCLEOTIDE SEQUENCE [LARGE SCALE GENOMIC DNA]</scope>
    <source>
        <strain evidence="6 7">DSM 15827</strain>
    </source>
</reference>
<gene>
    <name evidence="6" type="ORF">SAMN05421767_10955</name>
</gene>
<dbReference type="Gene3D" id="3.40.630.30">
    <property type="match status" value="1"/>
</dbReference>
<dbReference type="InterPro" id="IPR016181">
    <property type="entry name" value="Acyl_CoA_acyltransferase"/>
</dbReference>
<dbReference type="Pfam" id="PF00583">
    <property type="entry name" value="Acetyltransf_1"/>
    <property type="match status" value="1"/>
</dbReference>
<sequence>MIETTQKSYSFQRLLPTNRQKLAKNIYHLVQDNYQVASNWTVAGFESDLQEESNKYYGVYYAEELVGFVAYQVVLDEATITNIVVEKEHQQNGLATSLWQKSQKDLEEKGIETVFLEVRESNLAARQFYQSTGFESYYRRKDYYHEPKEDAILYRYDI</sequence>
<dbReference type="Proteomes" id="UP000198556">
    <property type="component" value="Unassembled WGS sequence"/>
</dbReference>
<keyword evidence="3 6" id="KW-0808">Transferase</keyword>
<evidence type="ECO:0000313" key="6">
    <source>
        <dbReference type="EMBL" id="SEQ88028.1"/>
    </source>
</evidence>
<evidence type="ECO:0000256" key="4">
    <source>
        <dbReference type="ARBA" id="ARBA00023315"/>
    </source>
</evidence>
<feature type="domain" description="N-acetyltransferase" evidence="5">
    <location>
        <begin position="13"/>
        <end position="158"/>
    </location>
</feature>
<dbReference type="STRING" id="137733.SAMN05421767_10955"/>
<dbReference type="RefSeq" id="WP_089746307.1">
    <property type="nucleotide sequence ID" value="NZ_FOGF01000009.1"/>
</dbReference>
<evidence type="ECO:0000256" key="2">
    <source>
        <dbReference type="ARBA" id="ARBA00022490"/>
    </source>
</evidence>
<keyword evidence="4" id="KW-0012">Acyltransferase</keyword>
<dbReference type="InterPro" id="IPR000182">
    <property type="entry name" value="GNAT_dom"/>
</dbReference>
<accession>A0A1H9JMR2</accession>
<dbReference type="PANTHER" id="PTHR43420:SF44">
    <property type="entry name" value="ACETYLTRANSFERASE YPEA"/>
    <property type="match status" value="1"/>
</dbReference>
<dbReference type="AlphaFoldDB" id="A0A1H9JMR2"/>
<name>A0A1H9JMR2_9LACT</name>
<dbReference type="CDD" id="cd04301">
    <property type="entry name" value="NAT_SF"/>
    <property type="match status" value="1"/>
</dbReference>
<evidence type="ECO:0000256" key="3">
    <source>
        <dbReference type="ARBA" id="ARBA00022679"/>
    </source>
</evidence>
<organism evidence="6 7">
    <name type="scientific">Granulicatella balaenopterae</name>
    <dbReference type="NCBI Taxonomy" id="137733"/>
    <lineage>
        <taxon>Bacteria</taxon>
        <taxon>Bacillati</taxon>
        <taxon>Bacillota</taxon>
        <taxon>Bacilli</taxon>
        <taxon>Lactobacillales</taxon>
        <taxon>Carnobacteriaceae</taxon>
        <taxon>Granulicatella</taxon>
    </lineage>
</organism>
<dbReference type="PROSITE" id="PS51186">
    <property type="entry name" value="GNAT"/>
    <property type="match status" value="1"/>
</dbReference>
<evidence type="ECO:0000259" key="5">
    <source>
        <dbReference type="PROSITE" id="PS51186"/>
    </source>
</evidence>
<dbReference type="InterPro" id="IPR006464">
    <property type="entry name" value="AcTrfase_RimI/Ard1"/>
</dbReference>
<dbReference type="GO" id="GO:0008080">
    <property type="term" value="F:N-acetyltransferase activity"/>
    <property type="evidence" value="ECO:0007669"/>
    <property type="project" value="InterPro"/>
</dbReference>
<protein>
    <submittedName>
        <fullName evidence="6">Ribosomal-protein-alanine N-acetyltransferase</fullName>
    </submittedName>
</protein>
<dbReference type="InterPro" id="IPR050680">
    <property type="entry name" value="YpeA/RimI_acetyltransf"/>
</dbReference>
<dbReference type="PANTHER" id="PTHR43420">
    <property type="entry name" value="ACETYLTRANSFERASE"/>
    <property type="match status" value="1"/>
</dbReference>
<dbReference type="OrthoDB" id="9794566at2"/>
<comment type="similarity">
    <text evidence="1">Belongs to the acetyltransferase family. RimI subfamily.</text>
</comment>
<keyword evidence="2" id="KW-0963">Cytoplasm</keyword>
<dbReference type="NCBIfam" id="TIGR01575">
    <property type="entry name" value="rimI"/>
    <property type="match status" value="1"/>
</dbReference>
<dbReference type="SUPFAM" id="SSF55729">
    <property type="entry name" value="Acyl-CoA N-acyltransferases (Nat)"/>
    <property type="match status" value="1"/>
</dbReference>
<evidence type="ECO:0000313" key="7">
    <source>
        <dbReference type="Proteomes" id="UP000198556"/>
    </source>
</evidence>